<dbReference type="InterPro" id="IPR044839">
    <property type="entry name" value="NDR1-like"/>
</dbReference>
<dbReference type="KEGG" id="dcr:108206708"/>
<evidence type="ECO:0000313" key="4">
    <source>
        <dbReference type="Proteomes" id="UP000077755"/>
    </source>
</evidence>
<dbReference type="GO" id="GO:0098542">
    <property type="term" value="P:defense response to other organism"/>
    <property type="evidence" value="ECO:0007669"/>
    <property type="project" value="InterPro"/>
</dbReference>
<dbReference type="GO" id="GO:0009506">
    <property type="term" value="C:plasmodesma"/>
    <property type="evidence" value="ECO:0007669"/>
    <property type="project" value="TreeGrafter"/>
</dbReference>
<reference evidence="3" key="1">
    <citation type="journal article" date="2016" name="Nat. Genet.">
        <title>A high-quality carrot genome assembly provides new insights into carotenoid accumulation and asterid genome evolution.</title>
        <authorList>
            <person name="Iorizzo M."/>
            <person name="Ellison S."/>
            <person name="Senalik D."/>
            <person name="Zeng P."/>
            <person name="Satapoomin P."/>
            <person name="Huang J."/>
            <person name="Bowman M."/>
            <person name="Iovene M."/>
            <person name="Sanseverino W."/>
            <person name="Cavagnaro P."/>
            <person name="Yildiz M."/>
            <person name="Macko-Podgorni A."/>
            <person name="Moranska E."/>
            <person name="Grzebelus E."/>
            <person name="Grzebelus D."/>
            <person name="Ashrafi H."/>
            <person name="Zheng Z."/>
            <person name="Cheng S."/>
            <person name="Spooner D."/>
            <person name="Van Deynze A."/>
            <person name="Simon P."/>
        </authorList>
    </citation>
    <scope>NUCLEOTIDE SEQUENCE</scope>
    <source>
        <tissue evidence="3">Leaf</tissue>
    </source>
</reference>
<keyword evidence="2" id="KW-0472">Membrane</keyword>
<reference evidence="3" key="2">
    <citation type="submission" date="2022-03" db="EMBL/GenBank/DDBJ databases">
        <title>Draft title - Genomic analysis of global carrot germplasm unveils the trajectory of domestication and the origin of high carotenoid orange carrot.</title>
        <authorList>
            <person name="Iorizzo M."/>
            <person name="Ellison S."/>
            <person name="Senalik D."/>
            <person name="Macko-Podgorni A."/>
            <person name="Grzebelus D."/>
            <person name="Bostan H."/>
            <person name="Rolling W."/>
            <person name="Curaba J."/>
            <person name="Simon P."/>
        </authorList>
    </citation>
    <scope>NUCLEOTIDE SEQUENCE</scope>
    <source>
        <tissue evidence="3">Leaf</tissue>
    </source>
</reference>
<name>A0A161XJW8_DAUCS</name>
<dbReference type="Gramene" id="KZN07549">
    <property type="protein sequence ID" value="KZN07549"/>
    <property type="gene ID" value="DCAR_008386"/>
</dbReference>
<evidence type="ECO:0000256" key="2">
    <source>
        <dbReference type="ARBA" id="ARBA00023136"/>
    </source>
</evidence>
<evidence type="ECO:0000313" key="3">
    <source>
        <dbReference type="EMBL" id="WOG90234.1"/>
    </source>
</evidence>
<dbReference type="PANTHER" id="PTHR31415:SF52">
    <property type="entry name" value="LATE EMBRYOGENESIS ABUNDANT (LEA) HYDROXYPROLINE-RICH GLYCOPROTEIN FAMILY-RELATED"/>
    <property type="match status" value="1"/>
</dbReference>
<dbReference type="Proteomes" id="UP000077755">
    <property type="component" value="Chromosome 2"/>
</dbReference>
<dbReference type="PANTHER" id="PTHR31415">
    <property type="entry name" value="OS05G0367900 PROTEIN"/>
    <property type="match status" value="1"/>
</dbReference>
<organism evidence="3 4">
    <name type="scientific">Daucus carota subsp. sativus</name>
    <name type="common">Carrot</name>
    <dbReference type="NCBI Taxonomy" id="79200"/>
    <lineage>
        <taxon>Eukaryota</taxon>
        <taxon>Viridiplantae</taxon>
        <taxon>Streptophyta</taxon>
        <taxon>Embryophyta</taxon>
        <taxon>Tracheophyta</taxon>
        <taxon>Spermatophyta</taxon>
        <taxon>Magnoliopsida</taxon>
        <taxon>eudicotyledons</taxon>
        <taxon>Gunneridae</taxon>
        <taxon>Pentapetalae</taxon>
        <taxon>asterids</taxon>
        <taxon>campanulids</taxon>
        <taxon>Apiales</taxon>
        <taxon>Apiaceae</taxon>
        <taxon>Apioideae</taxon>
        <taxon>Scandiceae</taxon>
        <taxon>Daucinae</taxon>
        <taxon>Daucus</taxon>
        <taxon>Daucus sect. Daucus</taxon>
    </lineage>
</organism>
<gene>
    <name evidence="3" type="ORF">DCAR_0209477</name>
</gene>
<accession>A0A161XJW8</accession>
<dbReference type="EMBL" id="CP093344">
    <property type="protein sequence ID" value="WOG90234.1"/>
    <property type="molecule type" value="Genomic_DNA"/>
</dbReference>
<comment type="subcellular location">
    <subcellularLocation>
        <location evidence="1">Membrane</location>
    </subcellularLocation>
</comment>
<dbReference type="AlphaFoldDB" id="A0A161XJW8"/>
<dbReference type="OrthoDB" id="908874at2759"/>
<sequence>MGRSAELQDPRVQYYRCLYWGIVFLILVPPLIWITMSAVDQSSIKFSLEDYYIAGVESNDGSNLNQSIIYFKHNLANDGEETGIYYDNLNLTFSYYTGEGIIVPVGNYTIPGFRQGVKAETDRKDFVVTAQGWQEISNMSVSSDVVVFRVDLATAVRFRHYITGIKSKRLRTMAWCKVEVDRITGKKKSNKAIQLKHMIERHPNCGWIIFAFIIFLLSVFVVPCLVFICFGVVFDYCMDN</sequence>
<keyword evidence="4" id="KW-1185">Reference proteome</keyword>
<proteinExistence type="predicted"/>
<protein>
    <submittedName>
        <fullName evidence="3">Uncharacterized protein</fullName>
    </submittedName>
</protein>
<evidence type="ECO:0000256" key="1">
    <source>
        <dbReference type="ARBA" id="ARBA00004370"/>
    </source>
</evidence>
<dbReference type="GO" id="GO:0005886">
    <property type="term" value="C:plasma membrane"/>
    <property type="evidence" value="ECO:0007669"/>
    <property type="project" value="TreeGrafter"/>
</dbReference>